<keyword evidence="2" id="KW-0489">Methyltransferase</keyword>
<keyword evidence="5" id="KW-0479">Metal-binding</keyword>
<evidence type="ECO:0000313" key="8">
    <source>
        <dbReference type="EMBL" id="SVE63490.1"/>
    </source>
</evidence>
<keyword evidence="3" id="KW-0808">Transferase</keyword>
<name>A0A383F4I5_9ZZZZ</name>
<evidence type="ECO:0000259" key="7">
    <source>
        <dbReference type="Pfam" id="PF02574"/>
    </source>
</evidence>
<evidence type="ECO:0000256" key="4">
    <source>
        <dbReference type="ARBA" id="ARBA00022691"/>
    </source>
</evidence>
<reference evidence="8" key="1">
    <citation type="submission" date="2018-05" db="EMBL/GenBank/DDBJ databases">
        <authorList>
            <person name="Lanie J.A."/>
            <person name="Ng W.-L."/>
            <person name="Kazmierczak K.M."/>
            <person name="Andrzejewski T.M."/>
            <person name="Davidsen T.M."/>
            <person name="Wayne K.J."/>
            <person name="Tettelin H."/>
            <person name="Glass J.I."/>
            <person name="Rusch D."/>
            <person name="Podicherti R."/>
            <person name="Tsui H.-C.T."/>
            <person name="Winkler M.E."/>
        </authorList>
    </citation>
    <scope>NUCLEOTIDE SEQUENCE</scope>
</reference>
<proteinExistence type="inferred from homology"/>
<dbReference type="SUPFAM" id="SSF82282">
    <property type="entry name" value="Homocysteine S-methyltransferase"/>
    <property type="match status" value="1"/>
</dbReference>
<dbReference type="EMBL" id="UINC01231097">
    <property type="protein sequence ID" value="SVE63490.1"/>
    <property type="molecule type" value="Genomic_DNA"/>
</dbReference>
<dbReference type="InterPro" id="IPR050554">
    <property type="entry name" value="Met_Synthase/Corrinoid"/>
</dbReference>
<dbReference type="AlphaFoldDB" id="A0A383F4I5"/>
<accession>A0A383F4I5</accession>
<sequence length="63" mass="7256">MPKITDILSERIMVLDGAMGTMLQSYCLTEEDFRGDRFKNHLQDLKGNNDILCLTRPDIVKEI</sequence>
<evidence type="ECO:0000256" key="6">
    <source>
        <dbReference type="ARBA" id="ARBA00023285"/>
    </source>
</evidence>
<comment type="similarity">
    <text evidence="1">Belongs to the vitamin-B12 dependent methionine synthase family.</text>
</comment>
<evidence type="ECO:0000256" key="3">
    <source>
        <dbReference type="ARBA" id="ARBA00022679"/>
    </source>
</evidence>
<evidence type="ECO:0000256" key="2">
    <source>
        <dbReference type="ARBA" id="ARBA00022603"/>
    </source>
</evidence>
<dbReference type="Gene3D" id="3.20.20.330">
    <property type="entry name" value="Homocysteine-binding-like domain"/>
    <property type="match status" value="1"/>
</dbReference>
<gene>
    <name evidence="8" type="ORF">METZ01_LOCUS516344</name>
</gene>
<evidence type="ECO:0000256" key="5">
    <source>
        <dbReference type="ARBA" id="ARBA00022723"/>
    </source>
</evidence>
<dbReference type="Pfam" id="PF02574">
    <property type="entry name" value="S-methyl_trans"/>
    <property type="match status" value="1"/>
</dbReference>
<dbReference type="GO" id="GO:0046872">
    <property type="term" value="F:metal ion binding"/>
    <property type="evidence" value="ECO:0007669"/>
    <property type="project" value="UniProtKB-KW"/>
</dbReference>
<dbReference type="PANTHER" id="PTHR45833:SF1">
    <property type="entry name" value="METHIONINE SYNTHASE"/>
    <property type="match status" value="1"/>
</dbReference>
<keyword evidence="4" id="KW-0949">S-adenosyl-L-methionine</keyword>
<dbReference type="GO" id="GO:0005829">
    <property type="term" value="C:cytosol"/>
    <property type="evidence" value="ECO:0007669"/>
    <property type="project" value="TreeGrafter"/>
</dbReference>
<dbReference type="GO" id="GO:0050667">
    <property type="term" value="P:homocysteine metabolic process"/>
    <property type="evidence" value="ECO:0007669"/>
    <property type="project" value="TreeGrafter"/>
</dbReference>
<feature type="domain" description="Hcy-binding" evidence="7">
    <location>
        <begin position="13"/>
        <end position="63"/>
    </location>
</feature>
<dbReference type="GO" id="GO:0032259">
    <property type="term" value="P:methylation"/>
    <property type="evidence" value="ECO:0007669"/>
    <property type="project" value="UniProtKB-KW"/>
</dbReference>
<evidence type="ECO:0000256" key="1">
    <source>
        <dbReference type="ARBA" id="ARBA00010398"/>
    </source>
</evidence>
<feature type="non-terminal residue" evidence="8">
    <location>
        <position position="63"/>
    </location>
</feature>
<dbReference type="GO" id="GO:0008705">
    <property type="term" value="F:methionine synthase activity"/>
    <property type="evidence" value="ECO:0007669"/>
    <property type="project" value="TreeGrafter"/>
</dbReference>
<dbReference type="InterPro" id="IPR003726">
    <property type="entry name" value="HCY_dom"/>
</dbReference>
<keyword evidence="6" id="KW-0170">Cobalt</keyword>
<dbReference type="InterPro" id="IPR036589">
    <property type="entry name" value="HCY_dom_sf"/>
</dbReference>
<dbReference type="GO" id="GO:0046653">
    <property type="term" value="P:tetrahydrofolate metabolic process"/>
    <property type="evidence" value="ECO:0007669"/>
    <property type="project" value="TreeGrafter"/>
</dbReference>
<dbReference type="PANTHER" id="PTHR45833">
    <property type="entry name" value="METHIONINE SYNTHASE"/>
    <property type="match status" value="1"/>
</dbReference>
<organism evidence="8">
    <name type="scientific">marine metagenome</name>
    <dbReference type="NCBI Taxonomy" id="408172"/>
    <lineage>
        <taxon>unclassified sequences</taxon>
        <taxon>metagenomes</taxon>
        <taxon>ecological metagenomes</taxon>
    </lineage>
</organism>
<protein>
    <recommendedName>
        <fullName evidence="7">Hcy-binding domain-containing protein</fullName>
    </recommendedName>
</protein>